<dbReference type="InterPro" id="IPR036097">
    <property type="entry name" value="HisK_dim/P_sf"/>
</dbReference>
<dbReference type="InterPro" id="IPR036890">
    <property type="entry name" value="HATPase_C_sf"/>
</dbReference>
<dbReference type="Pfam" id="PF13188">
    <property type="entry name" value="PAS_8"/>
    <property type="match status" value="1"/>
</dbReference>
<organism evidence="15 16">
    <name type="scientific">Gaopeijia maritima</name>
    <dbReference type="NCBI Taxonomy" id="3119007"/>
    <lineage>
        <taxon>Bacteria</taxon>
        <taxon>Pseudomonadati</taxon>
        <taxon>Gemmatimonadota</taxon>
        <taxon>Longimicrobiia</taxon>
        <taxon>Gaopeijiales</taxon>
        <taxon>Gaopeijiaceae</taxon>
        <taxon>Gaopeijia</taxon>
    </lineage>
</organism>
<feature type="domain" description="PAC" evidence="14">
    <location>
        <begin position="210"/>
        <end position="262"/>
    </location>
</feature>
<dbReference type="PANTHER" id="PTHR43065:SF46">
    <property type="entry name" value="C4-DICARBOXYLATE TRANSPORT SENSOR PROTEIN DCTB"/>
    <property type="match status" value="1"/>
</dbReference>
<evidence type="ECO:0000256" key="9">
    <source>
        <dbReference type="PROSITE-ProRule" id="PRU00169"/>
    </source>
</evidence>
<dbReference type="SUPFAM" id="SSF47384">
    <property type="entry name" value="Homodimeric domain of signal transducing histidine kinase"/>
    <property type="match status" value="1"/>
</dbReference>
<feature type="modified residue" description="4-aspartylphosphate" evidence="9">
    <location>
        <position position="838"/>
    </location>
</feature>
<accession>A0ABU9E9I8</accession>
<dbReference type="PANTHER" id="PTHR43065">
    <property type="entry name" value="SENSOR HISTIDINE KINASE"/>
    <property type="match status" value="1"/>
</dbReference>
<evidence type="ECO:0000256" key="1">
    <source>
        <dbReference type="ARBA" id="ARBA00000085"/>
    </source>
</evidence>
<keyword evidence="6" id="KW-0418">Kinase</keyword>
<dbReference type="EMBL" id="JBBHLI010000005">
    <property type="protein sequence ID" value="MEK9501404.1"/>
    <property type="molecule type" value="Genomic_DNA"/>
</dbReference>
<dbReference type="PROSITE" id="PS50110">
    <property type="entry name" value="RESPONSE_REGULATORY"/>
    <property type="match status" value="1"/>
</dbReference>
<dbReference type="SMART" id="SM00086">
    <property type="entry name" value="PAC"/>
    <property type="match status" value="1"/>
</dbReference>
<evidence type="ECO:0000256" key="5">
    <source>
        <dbReference type="ARBA" id="ARBA00022741"/>
    </source>
</evidence>
<dbReference type="Pfam" id="PF00512">
    <property type="entry name" value="HisKA"/>
    <property type="match status" value="1"/>
</dbReference>
<evidence type="ECO:0000313" key="16">
    <source>
        <dbReference type="Proteomes" id="UP001484239"/>
    </source>
</evidence>
<dbReference type="SMART" id="SM00091">
    <property type="entry name" value="PAS"/>
    <property type="match status" value="3"/>
</dbReference>
<dbReference type="Gene3D" id="3.30.450.20">
    <property type="entry name" value="PAS domain"/>
    <property type="match status" value="3"/>
</dbReference>
<dbReference type="Gene3D" id="1.10.287.130">
    <property type="match status" value="1"/>
</dbReference>
<keyword evidence="7 15" id="KW-0067">ATP-binding</keyword>
<dbReference type="NCBIfam" id="TIGR00229">
    <property type="entry name" value="sensory_box"/>
    <property type="match status" value="1"/>
</dbReference>
<dbReference type="SMART" id="SM00388">
    <property type="entry name" value="HisKA"/>
    <property type="match status" value="1"/>
</dbReference>
<gene>
    <name evidence="15" type="ORF">WI372_10490</name>
</gene>
<dbReference type="PRINTS" id="PR00344">
    <property type="entry name" value="BCTRLSENSOR"/>
</dbReference>
<evidence type="ECO:0000313" key="15">
    <source>
        <dbReference type="EMBL" id="MEK9501404.1"/>
    </source>
</evidence>
<evidence type="ECO:0000256" key="6">
    <source>
        <dbReference type="ARBA" id="ARBA00022777"/>
    </source>
</evidence>
<dbReference type="Pfam" id="PF02518">
    <property type="entry name" value="HATPase_c"/>
    <property type="match status" value="1"/>
</dbReference>
<dbReference type="InterPro" id="IPR001789">
    <property type="entry name" value="Sig_transdc_resp-reg_receiver"/>
</dbReference>
<keyword evidence="8" id="KW-0902">Two-component regulatory system</keyword>
<keyword evidence="4" id="KW-0808">Transferase</keyword>
<dbReference type="CDD" id="cd00082">
    <property type="entry name" value="HisKA"/>
    <property type="match status" value="1"/>
</dbReference>
<dbReference type="PROSITE" id="PS50113">
    <property type="entry name" value="PAC"/>
    <property type="match status" value="1"/>
</dbReference>
<dbReference type="PROSITE" id="PS50112">
    <property type="entry name" value="PAS"/>
    <property type="match status" value="1"/>
</dbReference>
<evidence type="ECO:0000259" key="14">
    <source>
        <dbReference type="PROSITE" id="PS50113"/>
    </source>
</evidence>
<dbReference type="InterPro" id="IPR003661">
    <property type="entry name" value="HisK_dim/P_dom"/>
</dbReference>
<dbReference type="InterPro" id="IPR003594">
    <property type="entry name" value="HATPase_dom"/>
</dbReference>
<keyword evidence="5" id="KW-0547">Nucleotide-binding</keyword>
<evidence type="ECO:0000256" key="4">
    <source>
        <dbReference type="ARBA" id="ARBA00022679"/>
    </source>
</evidence>
<dbReference type="InterPro" id="IPR004358">
    <property type="entry name" value="Sig_transdc_His_kin-like_C"/>
</dbReference>
<dbReference type="Pfam" id="PF00072">
    <property type="entry name" value="Response_reg"/>
    <property type="match status" value="1"/>
</dbReference>
<dbReference type="EC" id="2.7.13.3" evidence="2"/>
<dbReference type="InterPro" id="IPR011006">
    <property type="entry name" value="CheY-like_superfamily"/>
</dbReference>
<dbReference type="InterPro" id="IPR001610">
    <property type="entry name" value="PAC"/>
</dbReference>
<comment type="caution">
    <text evidence="15">The sequence shown here is derived from an EMBL/GenBank/DDBJ whole genome shotgun (WGS) entry which is preliminary data.</text>
</comment>
<feature type="domain" description="PAS" evidence="13">
    <location>
        <begin position="132"/>
        <end position="209"/>
    </location>
</feature>
<protein>
    <recommendedName>
        <fullName evidence="2">histidine kinase</fullName>
        <ecNumber evidence="2">2.7.13.3</ecNumber>
    </recommendedName>
</protein>
<dbReference type="InterPro" id="IPR013655">
    <property type="entry name" value="PAS_fold_3"/>
</dbReference>
<dbReference type="InterPro" id="IPR005467">
    <property type="entry name" value="His_kinase_dom"/>
</dbReference>
<dbReference type="SUPFAM" id="SSF55874">
    <property type="entry name" value="ATPase domain of HSP90 chaperone/DNA topoisomerase II/histidine kinase"/>
    <property type="match status" value="1"/>
</dbReference>
<proteinExistence type="predicted"/>
<dbReference type="InterPro" id="IPR035965">
    <property type="entry name" value="PAS-like_dom_sf"/>
</dbReference>
<dbReference type="SUPFAM" id="SSF52172">
    <property type="entry name" value="CheY-like"/>
    <property type="match status" value="1"/>
</dbReference>
<evidence type="ECO:0000259" key="12">
    <source>
        <dbReference type="PROSITE" id="PS50110"/>
    </source>
</evidence>
<dbReference type="InterPro" id="IPR000700">
    <property type="entry name" value="PAS-assoc_C"/>
</dbReference>
<dbReference type="SMART" id="SM00387">
    <property type="entry name" value="HATPase_c"/>
    <property type="match status" value="1"/>
</dbReference>
<dbReference type="SUPFAM" id="SSF55785">
    <property type="entry name" value="PYP-like sensor domain (PAS domain)"/>
    <property type="match status" value="3"/>
</dbReference>
<dbReference type="Gene3D" id="3.30.565.10">
    <property type="entry name" value="Histidine kinase-like ATPase, C-terminal domain"/>
    <property type="match status" value="1"/>
</dbReference>
<feature type="domain" description="Histidine kinase" evidence="11">
    <location>
        <begin position="521"/>
        <end position="730"/>
    </location>
</feature>
<dbReference type="RefSeq" id="WP_405286888.1">
    <property type="nucleotide sequence ID" value="NZ_JBBHLI010000005.1"/>
</dbReference>
<dbReference type="PROSITE" id="PS50109">
    <property type="entry name" value="HIS_KIN"/>
    <property type="match status" value="1"/>
</dbReference>
<evidence type="ECO:0000256" key="8">
    <source>
        <dbReference type="ARBA" id="ARBA00023012"/>
    </source>
</evidence>
<reference evidence="15 16" key="1">
    <citation type="submission" date="2024-02" db="EMBL/GenBank/DDBJ databases">
        <title>A novel Gemmatimonadota bacterium.</title>
        <authorList>
            <person name="Du Z.-J."/>
            <person name="Ye Y.-Q."/>
        </authorList>
    </citation>
    <scope>NUCLEOTIDE SEQUENCE [LARGE SCALE GENOMIC DNA]</scope>
    <source>
        <strain evidence="15 16">DH-20</strain>
    </source>
</reference>
<evidence type="ECO:0000259" key="13">
    <source>
        <dbReference type="PROSITE" id="PS50112"/>
    </source>
</evidence>
<evidence type="ECO:0000256" key="10">
    <source>
        <dbReference type="SAM" id="MobiDB-lite"/>
    </source>
</evidence>
<dbReference type="SMART" id="SM00448">
    <property type="entry name" value="REC"/>
    <property type="match status" value="1"/>
</dbReference>
<feature type="region of interest" description="Disordered" evidence="10">
    <location>
        <begin position="732"/>
        <end position="777"/>
    </location>
</feature>
<dbReference type="Gene3D" id="3.40.50.2300">
    <property type="match status" value="1"/>
</dbReference>
<comment type="catalytic activity">
    <reaction evidence="1">
        <text>ATP + protein L-histidine = ADP + protein N-phospho-L-histidine.</text>
        <dbReference type="EC" id="2.7.13.3"/>
    </reaction>
</comment>
<dbReference type="InterPro" id="IPR000014">
    <property type="entry name" value="PAS"/>
</dbReference>
<dbReference type="GO" id="GO:0005524">
    <property type="term" value="F:ATP binding"/>
    <property type="evidence" value="ECO:0007669"/>
    <property type="project" value="UniProtKB-KW"/>
</dbReference>
<keyword evidence="3 9" id="KW-0597">Phosphoprotein</keyword>
<evidence type="ECO:0000259" key="11">
    <source>
        <dbReference type="PROSITE" id="PS50109"/>
    </source>
</evidence>
<keyword evidence="16" id="KW-1185">Reference proteome</keyword>
<evidence type="ECO:0000256" key="7">
    <source>
        <dbReference type="ARBA" id="ARBA00022840"/>
    </source>
</evidence>
<dbReference type="Pfam" id="PF08447">
    <property type="entry name" value="PAS_3"/>
    <property type="match status" value="1"/>
</dbReference>
<dbReference type="Proteomes" id="UP001484239">
    <property type="component" value="Unassembled WGS sequence"/>
</dbReference>
<evidence type="ECO:0000256" key="2">
    <source>
        <dbReference type="ARBA" id="ARBA00012438"/>
    </source>
</evidence>
<name>A0ABU9E9I8_9BACT</name>
<feature type="domain" description="Response regulatory" evidence="12">
    <location>
        <begin position="787"/>
        <end position="901"/>
    </location>
</feature>
<evidence type="ECO:0000256" key="3">
    <source>
        <dbReference type="ARBA" id="ARBA00022553"/>
    </source>
</evidence>
<dbReference type="CDD" id="cd00130">
    <property type="entry name" value="PAS"/>
    <property type="match status" value="2"/>
</dbReference>
<dbReference type="CDD" id="cd00156">
    <property type="entry name" value="REC"/>
    <property type="match status" value="1"/>
</dbReference>
<sequence>MTTVDLSLAFVTGHPRAMALLGADGRVVVHSRGWIRQEGPIPDLVGTPAPRGEALLGALERSSHPDAARVDRMVREVLSGGVQSLQAEIRARLGEHTRCVVVLTALRLEGEPAACIEFLPPTPPRVDADARAEAPFREVVETLESVVFVTTPALAGGHRLVQYVSPAWDKVWGRPRSLLRDEPRSFLESIHPDDREEVAAALAREAQGNWDREFRIVRPDGTVRWIHSRAFAVRNEQGDVDRIVTLATDVTPRRKVTDALRRSRDELDQIVDRAPVALILHQRGQVLKANRVAADYLDEDHPASVTRVALMERIHPEDRALADPPEGSGPRPADRIIRIRSKAGDWVGYRAASVRIEGAGGQPVGLLALWGPHRAPVGVASLRPDATAGGDDRLFDAAPLGMAILTPEGGLRRANSRLVAMLGWHEAPPPADLIGALVADDDQVRVRAALRGLATGQVGAVGGELDLLHGGGHRVPLALHLARIDDGGVLVVAEDLSARRATEDRRRHAERIEALGRLAGGIAHDFNNLMTVVTGHAELVLEELPRDSAVAPDVREIRSAGLRAASLTDHLLTFSRQQGSSPVALDLARLLRAMEPSIREGVGEAIDVSIDVAPGAARVLADPAQMERMITHLVDNARVAMPEGGRLSLAVRDRSGDLVALTVTDTGVGMSPDVVGHIFDPFFTTRAPGDGAGLGLALVHGIVEERGGRIEVRSAPGEGTSMTVLLPRLESTPSEADDAVGESLRSPVDEPALDPFDADRRPPPLPELPASPWTPKADDATTLLPADILLVEDDGSVLRLGARILEREGYRVRTAGTGGEAVSRLTSGGGVPDLVVADARLRDLDAATLVSAVRTVSPSVPILLLSAWDPRDERVPRGAGLSVLQKPFNSDELSAAVRRAIRTARS</sequence>